<dbReference type="GO" id="GO:0008236">
    <property type="term" value="F:serine-type peptidase activity"/>
    <property type="evidence" value="ECO:0007669"/>
    <property type="project" value="InterPro"/>
</dbReference>
<comment type="caution">
    <text evidence="2">The sequence shown here is derived from an EMBL/GenBank/DDBJ whole genome shotgun (WGS) entry which is preliminary data.</text>
</comment>
<protein>
    <recommendedName>
        <fullName evidence="1">Peptidase S9 prolyl oligopeptidase catalytic domain-containing protein</fullName>
    </recommendedName>
</protein>
<name>A0A419V4R9_9BACL</name>
<dbReference type="Gene3D" id="3.40.50.1820">
    <property type="entry name" value="alpha/beta hydrolase"/>
    <property type="match status" value="1"/>
</dbReference>
<dbReference type="Pfam" id="PF00326">
    <property type="entry name" value="Peptidase_S9"/>
    <property type="match status" value="1"/>
</dbReference>
<evidence type="ECO:0000313" key="3">
    <source>
        <dbReference type="Proteomes" id="UP000285120"/>
    </source>
</evidence>
<proteinExistence type="predicted"/>
<dbReference type="OrthoDB" id="9776685at2"/>
<reference evidence="2 3" key="1">
    <citation type="submission" date="2018-09" db="EMBL/GenBank/DDBJ databases">
        <title>Genomic Encyclopedia of Archaeal and Bacterial Type Strains, Phase II (KMG-II): from individual species to whole genera.</title>
        <authorList>
            <person name="Goeker M."/>
        </authorList>
    </citation>
    <scope>NUCLEOTIDE SEQUENCE [LARGE SCALE GENOMIC DNA]</scope>
    <source>
        <strain evidence="2 3">DSM 17008</strain>
    </source>
</reference>
<keyword evidence="3" id="KW-1185">Reference proteome</keyword>
<sequence>MKRFWAAGLITGGSFLLGGAGWYMHSYALSRQNRTMIKQAEGKASAAVEEMNEQSRRDYEWALSLVPESLQIISFDGLQLRASFLRAENKTSRTVILAHGYRAEVGLRDMASLARMYHEEFGFNVLCPDNRAHGASEGNIIGFGWTDRKDYLGWIDLIIEREKQAEIVLHGVSMGGAVVLSVSGESLPAQVKGIISDCAFTSMHDQLAHQLKRSFGLPPFPLMPAASLINKWYAGHFFKEASALKQVKKASVPILYIHGGEDYYVPTSMVYKLHEQTSAEKSLYVATGAGHGQAFSEDEQEYKKQIASFLKKQMDDK</sequence>
<dbReference type="InterPro" id="IPR001375">
    <property type="entry name" value="Peptidase_S9_cat"/>
</dbReference>
<dbReference type="PANTHER" id="PTHR43358">
    <property type="entry name" value="ALPHA/BETA-HYDROLASE"/>
    <property type="match status" value="1"/>
</dbReference>
<dbReference type="AlphaFoldDB" id="A0A419V4R9"/>
<dbReference type="PANTHER" id="PTHR43358:SF4">
    <property type="entry name" value="ALPHA_BETA HYDROLASE FOLD-1 DOMAIN-CONTAINING PROTEIN"/>
    <property type="match status" value="1"/>
</dbReference>
<accession>A0A419V4R9</accession>
<feature type="domain" description="Peptidase S9 prolyl oligopeptidase catalytic" evidence="1">
    <location>
        <begin position="149"/>
        <end position="315"/>
    </location>
</feature>
<dbReference type="InterPro" id="IPR052920">
    <property type="entry name" value="DNA-binding_regulatory"/>
</dbReference>
<evidence type="ECO:0000313" key="2">
    <source>
        <dbReference type="EMBL" id="RKD73517.1"/>
    </source>
</evidence>
<dbReference type="EMBL" id="RAPK01000008">
    <property type="protein sequence ID" value="RKD73517.1"/>
    <property type="molecule type" value="Genomic_DNA"/>
</dbReference>
<dbReference type="SUPFAM" id="SSF53474">
    <property type="entry name" value="alpha/beta-Hydrolases"/>
    <property type="match status" value="1"/>
</dbReference>
<organism evidence="2 3">
    <name type="scientific">Sinobaca qinghaiensis</name>
    <dbReference type="NCBI Taxonomy" id="342944"/>
    <lineage>
        <taxon>Bacteria</taxon>
        <taxon>Bacillati</taxon>
        <taxon>Bacillota</taxon>
        <taxon>Bacilli</taxon>
        <taxon>Bacillales</taxon>
        <taxon>Sporolactobacillaceae</taxon>
        <taxon>Sinobaca</taxon>
    </lineage>
</organism>
<evidence type="ECO:0000259" key="1">
    <source>
        <dbReference type="Pfam" id="PF00326"/>
    </source>
</evidence>
<dbReference type="RefSeq" id="WP_120193005.1">
    <property type="nucleotide sequence ID" value="NZ_RAPK01000008.1"/>
</dbReference>
<gene>
    <name evidence="2" type="ORF">ATL39_1813</name>
</gene>
<dbReference type="GO" id="GO:0006508">
    <property type="term" value="P:proteolysis"/>
    <property type="evidence" value="ECO:0007669"/>
    <property type="project" value="InterPro"/>
</dbReference>
<dbReference type="Proteomes" id="UP000285120">
    <property type="component" value="Unassembled WGS sequence"/>
</dbReference>
<dbReference type="InterPro" id="IPR029058">
    <property type="entry name" value="AB_hydrolase_fold"/>
</dbReference>